<dbReference type="RefSeq" id="WP_047004104.1">
    <property type="nucleotide sequence ID" value="NZ_LBHB01000002.1"/>
</dbReference>
<dbReference type="SUPFAM" id="SSF54001">
    <property type="entry name" value="Cysteine proteinases"/>
    <property type="match status" value="1"/>
</dbReference>
<dbReference type="OrthoDB" id="8481272at2"/>
<proteinExistence type="inferred from homology"/>
<dbReference type="GO" id="GO:0006508">
    <property type="term" value="P:proteolysis"/>
    <property type="evidence" value="ECO:0007669"/>
    <property type="project" value="UniProtKB-KW"/>
</dbReference>
<dbReference type="PROSITE" id="PS51935">
    <property type="entry name" value="NLPC_P60"/>
    <property type="match status" value="1"/>
</dbReference>
<comment type="similarity">
    <text evidence="1">Belongs to the peptidase C40 family.</text>
</comment>
<accession>A0A0G9MUP6</accession>
<evidence type="ECO:0000259" key="5">
    <source>
        <dbReference type="PROSITE" id="PS51935"/>
    </source>
</evidence>
<keyword evidence="2" id="KW-0645">Protease</keyword>
<gene>
    <name evidence="6" type="ORF">AAW00_09555</name>
</gene>
<feature type="domain" description="NlpC/P60" evidence="5">
    <location>
        <begin position="2"/>
        <end position="134"/>
    </location>
</feature>
<evidence type="ECO:0000313" key="6">
    <source>
        <dbReference type="EMBL" id="KLE34457.1"/>
    </source>
</evidence>
<reference evidence="6 7" key="1">
    <citation type="submission" date="2015-04" db="EMBL/GenBank/DDBJ databases">
        <title>The draft genome sequence of Erythrobacter luteus KA37.</title>
        <authorList>
            <person name="Zhuang L."/>
            <person name="Liu Y."/>
            <person name="Shao Z."/>
        </authorList>
    </citation>
    <scope>NUCLEOTIDE SEQUENCE [LARGE SCALE GENOMIC DNA]</scope>
    <source>
        <strain evidence="6 7">KA37</strain>
    </source>
</reference>
<dbReference type="STRING" id="1581420.AAW00_09555"/>
<protein>
    <recommendedName>
        <fullName evidence="5">NlpC/P60 domain-containing protein</fullName>
    </recommendedName>
</protein>
<comment type="caution">
    <text evidence="6">The sequence shown here is derived from an EMBL/GenBank/DDBJ whole genome shotgun (WGS) entry which is preliminary data.</text>
</comment>
<dbReference type="Pfam" id="PF00877">
    <property type="entry name" value="NLPC_P60"/>
    <property type="match status" value="1"/>
</dbReference>
<dbReference type="GO" id="GO:0008234">
    <property type="term" value="F:cysteine-type peptidase activity"/>
    <property type="evidence" value="ECO:0007669"/>
    <property type="project" value="UniProtKB-KW"/>
</dbReference>
<evidence type="ECO:0000256" key="3">
    <source>
        <dbReference type="ARBA" id="ARBA00022801"/>
    </source>
</evidence>
<keyword evidence="7" id="KW-1185">Reference proteome</keyword>
<keyword evidence="4" id="KW-0788">Thiol protease</keyword>
<evidence type="ECO:0000256" key="1">
    <source>
        <dbReference type="ARBA" id="ARBA00007074"/>
    </source>
</evidence>
<dbReference type="PATRIC" id="fig|1581420.6.peg.1960"/>
<dbReference type="Proteomes" id="UP000053464">
    <property type="component" value="Unassembled WGS sequence"/>
</dbReference>
<evidence type="ECO:0000313" key="7">
    <source>
        <dbReference type="Proteomes" id="UP000053464"/>
    </source>
</evidence>
<evidence type="ECO:0000256" key="2">
    <source>
        <dbReference type="ARBA" id="ARBA00022670"/>
    </source>
</evidence>
<dbReference type="AlphaFoldDB" id="A0A0G9MUP6"/>
<keyword evidence="3" id="KW-0378">Hydrolase</keyword>
<dbReference type="InterPro" id="IPR038765">
    <property type="entry name" value="Papain-like_cys_pep_sf"/>
</dbReference>
<dbReference type="Gene3D" id="3.90.1720.10">
    <property type="entry name" value="endopeptidase domain like (from Nostoc punctiforme)"/>
    <property type="match status" value="1"/>
</dbReference>
<dbReference type="EMBL" id="LBHB01000002">
    <property type="protein sequence ID" value="KLE34457.1"/>
    <property type="molecule type" value="Genomic_DNA"/>
</dbReference>
<evidence type="ECO:0000256" key="4">
    <source>
        <dbReference type="ARBA" id="ARBA00022807"/>
    </source>
</evidence>
<sequence length="134" mass="14238">MKSARRAFAEAAEVLVGTPFRLRGRDPASGIDCIGLVHAALVAIGRQPPALPTYTLRNCDVAPLLALLPEAGFKATRARLRPGDVVMVRTGPAQFHLAVAAVRGGFVHTHAGLGHTVLTPAPLPWPIVGRWRLT</sequence>
<organism evidence="6 7">
    <name type="scientific">Aurantiacibacter luteus</name>
    <dbReference type="NCBI Taxonomy" id="1581420"/>
    <lineage>
        <taxon>Bacteria</taxon>
        <taxon>Pseudomonadati</taxon>
        <taxon>Pseudomonadota</taxon>
        <taxon>Alphaproteobacteria</taxon>
        <taxon>Sphingomonadales</taxon>
        <taxon>Erythrobacteraceae</taxon>
        <taxon>Aurantiacibacter</taxon>
    </lineage>
</organism>
<dbReference type="InterPro" id="IPR000064">
    <property type="entry name" value="NLP_P60_dom"/>
</dbReference>
<name>A0A0G9MUP6_9SPHN</name>